<dbReference type="SMART" id="SM00176">
    <property type="entry name" value="RAN"/>
    <property type="match status" value="1"/>
</dbReference>
<dbReference type="AlphaFoldDB" id="A0A7S3Y4J2"/>
<dbReference type="PANTHER" id="PTHR47978">
    <property type="match status" value="1"/>
</dbReference>
<dbReference type="NCBIfam" id="TIGR00231">
    <property type="entry name" value="small_GTP"/>
    <property type="match status" value="1"/>
</dbReference>
<dbReference type="InterPro" id="IPR027417">
    <property type="entry name" value="P-loop_NTPase"/>
</dbReference>
<dbReference type="PRINTS" id="PR00449">
    <property type="entry name" value="RASTRNSFRMNG"/>
</dbReference>
<dbReference type="PROSITE" id="PS51421">
    <property type="entry name" value="RAS"/>
    <property type="match status" value="1"/>
</dbReference>
<name>A0A7S3Y4J2_HETAK</name>
<dbReference type="GO" id="GO:0003924">
    <property type="term" value="F:GTPase activity"/>
    <property type="evidence" value="ECO:0007669"/>
    <property type="project" value="InterPro"/>
</dbReference>
<protein>
    <submittedName>
        <fullName evidence="2">Uncharacterized protein</fullName>
    </submittedName>
</protein>
<dbReference type="Gene3D" id="3.40.50.300">
    <property type="entry name" value="P-loop containing nucleotide triphosphate hydrolases"/>
    <property type="match status" value="1"/>
</dbReference>
<evidence type="ECO:0000313" key="2">
    <source>
        <dbReference type="EMBL" id="CAE0640817.1"/>
    </source>
</evidence>
<dbReference type="SUPFAM" id="SSF52540">
    <property type="entry name" value="P-loop containing nucleoside triphosphate hydrolases"/>
    <property type="match status" value="1"/>
</dbReference>
<evidence type="ECO:0000256" key="1">
    <source>
        <dbReference type="ARBA" id="ARBA00022741"/>
    </source>
</evidence>
<gene>
    <name evidence="2" type="ORF">HAKA00212_LOCUS19641</name>
</gene>
<dbReference type="SMART" id="SM00175">
    <property type="entry name" value="RAB"/>
    <property type="match status" value="1"/>
</dbReference>
<dbReference type="Pfam" id="PF00071">
    <property type="entry name" value="Ras"/>
    <property type="match status" value="1"/>
</dbReference>
<dbReference type="InterPro" id="IPR005225">
    <property type="entry name" value="Small_GTP-bd"/>
</dbReference>
<dbReference type="GO" id="GO:0005525">
    <property type="term" value="F:GTP binding"/>
    <property type="evidence" value="ECO:0007669"/>
    <property type="project" value="InterPro"/>
</dbReference>
<proteinExistence type="predicted"/>
<organism evidence="2">
    <name type="scientific">Heterosigma akashiwo</name>
    <name type="common">Chromophytic alga</name>
    <name type="synonym">Heterosigma carterae</name>
    <dbReference type="NCBI Taxonomy" id="2829"/>
    <lineage>
        <taxon>Eukaryota</taxon>
        <taxon>Sar</taxon>
        <taxon>Stramenopiles</taxon>
        <taxon>Ochrophyta</taxon>
        <taxon>Raphidophyceae</taxon>
        <taxon>Chattonellales</taxon>
        <taxon>Chattonellaceae</taxon>
        <taxon>Heterosigma</taxon>
    </lineage>
</organism>
<dbReference type="EMBL" id="HBIU01043474">
    <property type="protein sequence ID" value="CAE0640817.1"/>
    <property type="molecule type" value="Transcribed_RNA"/>
</dbReference>
<dbReference type="PROSITE" id="PS51419">
    <property type="entry name" value="RAB"/>
    <property type="match status" value="1"/>
</dbReference>
<reference evidence="2" key="1">
    <citation type="submission" date="2021-01" db="EMBL/GenBank/DDBJ databases">
        <authorList>
            <person name="Corre E."/>
            <person name="Pelletier E."/>
            <person name="Niang G."/>
            <person name="Scheremetjew M."/>
            <person name="Finn R."/>
            <person name="Kale V."/>
            <person name="Holt S."/>
            <person name="Cochrane G."/>
            <person name="Meng A."/>
            <person name="Brown T."/>
            <person name="Cohen L."/>
        </authorList>
    </citation>
    <scope>NUCLEOTIDE SEQUENCE</scope>
    <source>
        <strain evidence="2">CCMP3107</strain>
    </source>
</reference>
<dbReference type="FunFam" id="3.40.50.300:FF:000808">
    <property type="entry name" value="Small GTP-binding protein, putative"/>
    <property type="match status" value="1"/>
</dbReference>
<accession>A0A7S3Y4J2</accession>
<dbReference type="SMART" id="SM00174">
    <property type="entry name" value="RHO"/>
    <property type="match status" value="1"/>
</dbReference>
<keyword evidence="1" id="KW-0547">Nucleotide-binding</keyword>
<dbReference type="SMART" id="SM00173">
    <property type="entry name" value="RAS"/>
    <property type="match status" value="1"/>
</dbReference>
<sequence length="234" mass="24962">MMMNSAGGLPPVEFKVVVLGDKGVGKSCLVLRFIEGYFSPKQQSTIGAFFLSKTIEAADGTACKMQIWDTAGQERFRAMASMYYRNAAAAIVCFDITDEESFSKMKDWVQELKANVPEGRLVLAIAATKTDLEAQRAVSRGRAEQYAQSIGALCCETSAKENWGVTEVFEAAAARVLELRGPELRAAAQAQARGVGVYGAGGRRPGAQLAAPGQGGPGGRGGFMDEQKQSWCCG</sequence>
<dbReference type="InterPro" id="IPR001806">
    <property type="entry name" value="Small_GTPase"/>
</dbReference>